<reference evidence="3" key="2">
    <citation type="journal article" date="2021" name="PeerJ">
        <title>Extensive microbial diversity within the chicken gut microbiome revealed by metagenomics and culture.</title>
        <authorList>
            <person name="Gilroy R."/>
            <person name="Ravi A."/>
            <person name="Getino M."/>
            <person name="Pursley I."/>
            <person name="Horton D.L."/>
            <person name="Alikhan N.F."/>
            <person name="Baker D."/>
            <person name="Gharbi K."/>
            <person name="Hall N."/>
            <person name="Watson M."/>
            <person name="Adriaenssens E.M."/>
            <person name="Foster-Nyarko E."/>
            <person name="Jarju S."/>
            <person name="Secka A."/>
            <person name="Antonio M."/>
            <person name="Oren A."/>
            <person name="Chaudhuri R.R."/>
            <person name="La Ragione R."/>
            <person name="Hildebrand F."/>
            <person name="Pallen M.J."/>
        </authorList>
    </citation>
    <scope>NUCLEOTIDE SEQUENCE</scope>
    <source>
        <strain evidence="3">ChiSxjej1B13-7041</strain>
    </source>
</reference>
<proteinExistence type="predicted"/>
<reference evidence="3" key="1">
    <citation type="submission" date="2020-10" db="EMBL/GenBank/DDBJ databases">
        <authorList>
            <person name="Gilroy R."/>
        </authorList>
    </citation>
    <scope>NUCLEOTIDE SEQUENCE</scope>
    <source>
        <strain evidence="3">ChiSxjej1B13-7041</strain>
    </source>
</reference>
<gene>
    <name evidence="3" type="ORF">IAB98_02055</name>
</gene>
<accession>A0A9D1EHU2</accession>
<evidence type="ECO:0000259" key="2">
    <source>
        <dbReference type="Pfam" id="PF10651"/>
    </source>
</evidence>
<dbReference type="EMBL" id="DVHU01000018">
    <property type="protein sequence ID" value="HIR92190.1"/>
    <property type="molecule type" value="Genomic_DNA"/>
</dbReference>
<evidence type="ECO:0000313" key="4">
    <source>
        <dbReference type="Proteomes" id="UP000886841"/>
    </source>
</evidence>
<keyword evidence="1" id="KW-0175">Coiled coil</keyword>
<dbReference type="Pfam" id="PF10651">
    <property type="entry name" value="BppU_N"/>
    <property type="match status" value="1"/>
</dbReference>
<dbReference type="InterPro" id="IPR018913">
    <property type="entry name" value="BppU_N"/>
</dbReference>
<feature type="domain" description="BppU N-terminal" evidence="2">
    <location>
        <begin position="44"/>
        <end position="133"/>
    </location>
</feature>
<feature type="coiled-coil region" evidence="1">
    <location>
        <begin position="127"/>
        <end position="161"/>
    </location>
</feature>
<evidence type="ECO:0000313" key="3">
    <source>
        <dbReference type="EMBL" id="HIR92190.1"/>
    </source>
</evidence>
<name>A0A9D1EHU2_9FIRM</name>
<organism evidence="3 4">
    <name type="scientific">Candidatus Egerieimonas intestinavium</name>
    <dbReference type="NCBI Taxonomy" id="2840777"/>
    <lineage>
        <taxon>Bacteria</taxon>
        <taxon>Bacillati</taxon>
        <taxon>Bacillota</taxon>
        <taxon>Clostridia</taxon>
        <taxon>Lachnospirales</taxon>
        <taxon>Lachnospiraceae</taxon>
        <taxon>Lachnospiraceae incertae sedis</taxon>
        <taxon>Candidatus Egerieimonas</taxon>
    </lineage>
</organism>
<comment type="caution">
    <text evidence="3">The sequence shown here is derived from an EMBL/GenBank/DDBJ whole genome shotgun (WGS) entry which is preliminary data.</text>
</comment>
<dbReference type="Proteomes" id="UP000886841">
    <property type="component" value="Unassembled WGS sequence"/>
</dbReference>
<dbReference type="AlphaFoldDB" id="A0A9D1EHU2"/>
<evidence type="ECO:0000256" key="1">
    <source>
        <dbReference type="SAM" id="Coils"/>
    </source>
</evidence>
<sequence length="176" mass="19880">MQPHDLTYLYLMKKQNGVLKDAVQNDTGRVFCFKVMDVSLSDSTTAVLYARKPSGLEIYNPCTVDPENNMILYSLTSQTIAEEGITQGQIRVMDQDRVISSFLFCIRVEKSLVSSGAIESKDEFLLLDAALKESRETLKIVKELRQELDERIQELEELIASLVPISDSELEALLKD</sequence>
<protein>
    <submittedName>
        <fullName evidence="3">BppU family phage baseplate upper protein</fullName>
    </submittedName>
</protein>